<evidence type="ECO:0000313" key="9">
    <source>
        <dbReference type="Proteomes" id="UP000824132"/>
    </source>
</evidence>
<organism evidence="8 9">
    <name type="scientific">Candidatus Borkfalkia avistercoris</name>
    <dbReference type="NCBI Taxonomy" id="2838504"/>
    <lineage>
        <taxon>Bacteria</taxon>
        <taxon>Bacillati</taxon>
        <taxon>Bacillota</taxon>
        <taxon>Clostridia</taxon>
        <taxon>Christensenellales</taxon>
        <taxon>Christensenellaceae</taxon>
        <taxon>Candidatus Borkfalkia</taxon>
    </lineage>
</organism>
<dbReference type="NCBIfam" id="NF037997">
    <property type="entry name" value="Na_Pi_symport"/>
    <property type="match status" value="1"/>
</dbReference>
<evidence type="ECO:0000256" key="5">
    <source>
        <dbReference type="ARBA" id="ARBA00023136"/>
    </source>
</evidence>
<dbReference type="GO" id="GO:0005886">
    <property type="term" value="C:plasma membrane"/>
    <property type="evidence" value="ECO:0007669"/>
    <property type="project" value="UniProtKB-SubCell"/>
</dbReference>
<dbReference type="GO" id="GO:0005436">
    <property type="term" value="F:sodium:phosphate symporter activity"/>
    <property type="evidence" value="ECO:0007669"/>
    <property type="project" value="InterPro"/>
</dbReference>
<dbReference type="PANTHER" id="PTHR10010">
    <property type="entry name" value="SOLUTE CARRIER FAMILY 34 SODIUM PHOSPHATE , MEMBER 2-RELATED"/>
    <property type="match status" value="1"/>
</dbReference>
<proteinExistence type="predicted"/>
<accession>A0A9D2CY16</accession>
<name>A0A9D2CY16_9FIRM</name>
<dbReference type="NCBIfam" id="TIGR00704">
    <property type="entry name" value="NaPi_cotrn_rel"/>
    <property type="match status" value="1"/>
</dbReference>
<dbReference type="InterPro" id="IPR038078">
    <property type="entry name" value="PhoU-like_sf"/>
</dbReference>
<dbReference type="Pfam" id="PF02690">
    <property type="entry name" value="Na_Pi_cotrans"/>
    <property type="match status" value="2"/>
</dbReference>
<comment type="subcellular location">
    <subcellularLocation>
        <location evidence="1">Cell membrane</location>
        <topology evidence="1">Multi-pass membrane protein</topology>
    </subcellularLocation>
</comment>
<evidence type="ECO:0000256" key="6">
    <source>
        <dbReference type="SAM" id="Phobius"/>
    </source>
</evidence>
<dbReference type="InterPro" id="IPR003841">
    <property type="entry name" value="Na/Pi_transpt"/>
</dbReference>
<feature type="transmembrane region" description="Helical" evidence="6">
    <location>
        <begin position="105"/>
        <end position="127"/>
    </location>
</feature>
<dbReference type="InterPro" id="IPR026022">
    <property type="entry name" value="PhoU_dom"/>
</dbReference>
<feature type="transmembrane region" description="Helical" evidence="6">
    <location>
        <begin position="295"/>
        <end position="314"/>
    </location>
</feature>
<dbReference type="AlphaFoldDB" id="A0A9D2CY16"/>
<reference evidence="8" key="1">
    <citation type="journal article" date="2021" name="PeerJ">
        <title>Extensive microbial diversity within the chicken gut microbiome revealed by metagenomics and culture.</title>
        <authorList>
            <person name="Gilroy R."/>
            <person name="Ravi A."/>
            <person name="Getino M."/>
            <person name="Pursley I."/>
            <person name="Horton D.L."/>
            <person name="Alikhan N.F."/>
            <person name="Baker D."/>
            <person name="Gharbi K."/>
            <person name="Hall N."/>
            <person name="Watson M."/>
            <person name="Adriaenssens E.M."/>
            <person name="Foster-Nyarko E."/>
            <person name="Jarju S."/>
            <person name="Secka A."/>
            <person name="Antonio M."/>
            <person name="Oren A."/>
            <person name="Chaudhuri R.R."/>
            <person name="La Ragione R."/>
            <person name="Hildebrand F."/>
            <person name="Pallen M.J."/>
        </authorList>
    </citation>
    <scope>NUCLEOTIDE SEQUENCE</scope>
    <source>
        <strain evidence="8">CHK187-5294</strain>
    </source>
</reference>
<evidence type="ECO:0000256" key="4">
    <source>
        <dbReference type="ARBA" id="ARBA00022989"/>
    </source>
</evidence>
<feature type="transmembrane region" description="Helical" evidence="6">
    <location>
        <begin position="72"/>
        <end position="93"/>
    </location>
</feature>
<keyword evidence="5 6" id="KW-0472">Membrane</keyword>
<dbReference type="GO" id="GO:0044341">
    <property type="term" value="P:sodium-dependent phosphate transport"/>
    <property type="evidence" value="ECO:0007669"/>
    <property type="project" value="InterPro"/>
</dbReference>
<sequence>MDYVMSVVELLAGLGAFLLGFKFLSDNIEKLAMNKLRGWFDGLSRSKWSRVAGVGIGAGVTAIIQSSSATTVMVVGFVNVGIMSLYQATSVIMGANIGTTITAHIASLQTINFIGFITVLTCVGVFMDMLSKNERVKTVGLMIAGLGLVFLGLDVMSDAMSIYRDNAAIKDFLASATNPFVLLLVGTVFTALVQSSSAVTSLIITMAGQGLLIGGAGTNAVLFLVLGSNIGTCITAILSSIGASTNAKRASLIHLMFNVFGTVIFTVFLLCWPGFMSATLAKWFPDAGRQIAMFHTFFNVVCTLIFLPFTRVFVKIATKLIRGKKAAEGESVEEKSASLLDERFLKTPSIAIAQANKETAVMAGLAMESLDTAFRAFIDKDESAKDKVEALNKEVSDLSRSIVGYLIKISSADVMSEDEKTVSAIHHATGDILRISELADNITKYTRNCKRDSIEFSPGVLKSLEQMYGKICDLYTNTLEVFDKKDITAIKAVDAVEDEIDAARRTIINDHIKRLNEGRCKPASSGVFINLVGNLERAADHLTYVAHAFD</sequence>
<dbReference type="InterPro" id="IPR004633">
    <property type="entry name" value="NaPi_cotrn-rel/YqeW-like"/>
</dbReference>
<feature type="transmembrane region" description="Helical" evidence="6">
    <location>
        <begin position="220"/>
        <end position="243"/>
    </location>
</feature>
<evidence type="ECO:0000256" key="3">
    <source>
        <dbReference type="ARBA" id="ARBA00022692"/>
    </source>
</evidence>
<keyword evidence="2" id="KW-1003">Cell membrane</keyword>
<feature type="transmembrane region" description="Helical" evidence="6">
    <location>
        <begin position="139"/>
        <end position="159"/>
    </location>
</feature>
<feature type="transmembrane region" description="Helical" evidence="6">
    <location>
        <begin position="255"/>
        <end position="275"/>
    </location>
</feature>
<dbReference type="Proteomes" id="UP000824132">
    <property type="component" value="Unassembled WGS sequence"/>
</dbReference>
<evidence type="ECO:0000256" key="1">
    <source>
        <dbReference type="ARBA" id="ARBA00004651"/>
    </source>
</evidence>
<dbReference type="PANTHER" id="PTHR10010:SF46">
    <property type="entry name" value="SODIUM-DEPENDENT PHOSPHATE TRANSPORT PROTEIN 2B"/>
    <property type="match status" value="1"/>
</dbReference>
<feature type="transmembrane region" description="Helical" evidence="6">
    <location>
        <begin position="180"/>
        <end position="208"/>
    </location>
</feature>
<dbReference type="Gene3D" id="1.20.58.220">
    <property type="entry name" value="Phosphate transport system protein phou homolog 2, domain 2"/>
    <property type="match status" value="1"/>
</dbReference>
<comment type="caution">
    <text evidence="8">The sequence shown here is derived from an EMBL/GenBank/DDBJ whole genome shotgun (WGS) entry which is preliminary data.</text>
</comment>
<evidence type="ECO:0000313" key="8">
    <source>
        <dbReference type="EMBL" id="HIZ02738.1"/>
    </source>
</evidence>
<gene>
    <name evidence="8" type="ORF">H9727_00460</name>
</gene>
<feature type="domain" description="PhoU" evidence="7">
    <location>
        <begin position="464"/>
        <end position="547"/>
    </location>
</feature>
<feature type="transmembrane region" description="Helical" evidence="6">
    <location>
        <begin position="6"/>
        <end position="28"/>
    </location>
</feature>
<dbReference type="Pfam" id="PF01895">
    <property type="entry name" value="PhoU"/>
    <property type="match status" value="2"/>
</dbReference>
<keyword evidence="4 6" id="KW-1133">Transmembrane helix</keyword>
<dbReference type="SUPFAM" id="SSF109755">
    <property type="entry name" value="PhoU-like"/>
    <property type="match status" value="1"/>
</dbReference>
<evidence type="ECO:0000256" key="2">
    <source>
        <dbReference type="ARBA" id="ARBA00022475"/>
    </source>
</evidence>
<evidence type="ECO:0000259" key="7">
    <source>
        <dbReference type="Pfam" id="PF01895"/>
    </source>
</evidence>
<dbReference type="EMBL" id="DXCL01000003">
    <property type="protein sequence ID" value="HIZ02738.1"/>
    <property type="molecule type" value="Genomic_DNA"/>
</dbReference>
<protein>
    <submittedName>
        <fullName evidence="8">Na/Pi cotransporter family protein</fullName>
    </submittedName>
</protein>
<feature type="domain" description="PhoU" evidence="7">
    <location>
        <begin position="362"/>
        <end position="445"/>
    </location>
</feature>
<keyword evidence="3 6" id="KW-0812">Transmembrane</keyword>
<reference evidence="8" key="2">
    <citation type="submission" date="2021-04" db="EMBL/GenBank/DDBJ databases">
        <authorList>
            <person name="Gilroy R."/>
        </authorList>
    </citation>
    <scope>NUCLEOTIDE SEQUENCE</scope>
    <source>
        <strain evidence="8">CHK187-5294</strain>
    </source>
</reference>